<feature type="compositionally biased region" description="Polar residues" evidence="1">
    <location>
        <begin position="104"/>
        <end position="115"/>
    </location>
</feature>
<feature type="region of interest" description="Disordered" evidence="1">
    <location>
        <begin position="207"/>
        <end position="234"/>
    </location>
</feature>
<feature type="compositionally biased region" description="Polar residues" evidence="1">
    <location>
        <begin position="1"/>
        <end position="10"/>
    </location>
</feature>
<evidence type="ECO:0000313" key="3">
    <source>
        <dbReference type="Proteomes" id="UP000595140"/>
    </source>
</evidence>
<feature type="region of interest" description="Disordered" evidence="1">
    <location>
        <begin position="104"/>
        <end position="124"/>
    </location>
</feature>
<feature type="compositionally biased region" description="Polar residues" evidence="1">
    <location>
        <begin position="22"/>
        <end position="38"/>
    </location>
</feature>
<feature type="region of interest" description="Disordered" evidence="1">
    <location>
        <begin position="1"/>
        <end position="42"/>
    </location>
</feature>
<name>A0A484KSI9_9ASTE</name>
<evidence type="ECO:0000256" key="1">
    <source>
        <dbReference type="SAM" id="MobiDB-lite"/>
    </source>
</evidence>
<dbReference type="AlphaFoldDB" id="A0A484KSI9"/>
<protein>
    <submittedName>
        <fullName evidence="2">Uncharacterized protein</fullName>
    </submittedName>
</protein>
<accession>A0A484KSI9</accession>
<sequence length="234" mass="25816">MSLESSSLHQSEAKHGLGLGSQGSVPQDGQGEQPSSPSVEEIVAVEIPRETDPRFQKRTVLVDSLIRECKCDLSGDEYLKAVRYAGPVLQSVFLPRKSQSLTLLRASSPSTSSPLRTELRPSPDQREIRAAGSADLTSALLRELGSAAIRVPELANRLDWYEADRIKGEEKTLRLQECVANLEGKANYSLGLFRAQELLLERFKEGKDLPEPCEDPEAFDSSFYYSDSEDAAED</sequence>
<organism evidence="2 3">
    <name type="scientific">Cuscuta campestris</name>
    <dbReference type="NCBI Taxonomy" id="132261"/>
    <lineage>
        <taxon>Eukaryota</taxon>
        <taxon>Viridiplantae</taxon>
        <taxon>Streptophyta</taxon>
        <taxon>Embryophyta</taxon>
        <taxon>Tracheophyta</taxon>
        <taxon>Spermatophyta</taxon>
        <taxon>Magnoliopsida</taxon>
        <taxon>eudicotyledons</taxon>
        <taxon>Gunneridae</taxon>
        <taxon>Pentapetalae</taxon>
        <taxon>asterids</taxon>
        <taxon>lamiids</taxon>
        <taxon>Solanales</taxon>
        <taxon>Convolvulaceae</taxon>
        <taxon>Cuscuteae</taxon>
        <taxon>Cuscuta</taxon>
        <taxon>Cuscuta subgen. Grammica</taxon>
        <taxon>Cuscuta sect. Cleistogrammica</taxon>
    </lineage>
</organism>
<keyword evidence="3" id="KW-1185">Reference proteome</keyword>
<proteinExistence type="predicted"/>
<reference evidence="2 3" key="1">
    <citation type="submission" date="2018-04" db="EMBL/GenBank/DDBJ databases">
        <authorList>
            <person name="Vogel A."/>
        </authorList>
    </citation>
    <scope>NUCLEOTIDE SEQUENCE [LARGE SCALE GENOMIC DNA]</scope>
</reference>
<dbReference type="Proteomes" id="UP000595140">
    <property type="component" value="Unassembled WGS sequence"/>
</dbReference>
<evidence type="ECO:0000313" key="2">
    <source>
        <dbReference type="EMBL" id="VFQ68300.1"/>
    </source>
</evidence>
<gene>
    <name evidence="2" type="ORF">CCAM_LOCUS10076</name>
</gene>
<dbReference type="EMBL" id="OOIL02000670">
    <property type="protein sequence ID" value="VFQ68300.1"/>
    <property type="molecule type" value="Genomic_DNA"/>
</dbReference>